<dbReference type="EMBL" id="PJQM01002018">
    <property type="protein sequence ID" value="RCH98854.1"/>
    <property type="molecule type" value="Genomic_DNA"/>
</dbReference>
<keyword evidence="3 4" id="KW-0539">Nucleus</keyword>
<evidence type="ECO:0000313" key="5">
    <source>
        <dbReference type="EMBL" id="RCH98854.1"/>
    </source>
</evidence>
<evidence type="ECO:0000256" key="4">
    <source>
        <dbReference type="RuleBase" id="RU364035"/>
    </source>
</evidence>
<proteinExistence type="inferred from homology"/>
<keyword evidence="4" id="KW-0811">Translocation</keyword>
<comment type="caution">
    <text evidence="5">The sequence shown here is derived from an EMBL/GenBank/DDBJ whole genome shotgun (WGS) entry which is preliminary data.</text>
</comment>
<feature type="non-terminal residue" evidence="5">
    <location>
        <position position="1"/>
    </location>
</feature>
<dbReference type="GO" id="GO:0016973">
    <property type="term" value="P:poly(A)+ mRNA export from nucleus"/>
    <property type="evidence" value="ECO:0007669"/>
    <property type="project" value="TreeGrafter"/>
</dbReference>
<dbReference type="Pfam" id="PF04097">
    <property type="entry name" value="Nic96"/>
    <property type="match status" value="1"/>
</dbReference>
<sequence>HYFLASKGIKSQINIKPEIARYAFDNVQPDNYTDIESQTSFSQAWDILNTFIKHTDNDGRREGRFTRNYLVQPYQSIFSVNTRRELISASRSWLEEQYLESVNRKLHAHATTLKMGGIPLITHRLLGYINISYKTNSGWKEDGLEIINDVPIWLFIYLLLRIGHLDIAAKYVNENRDMFHLERKFIDYLQEYVESPHHCVSKETHDEILANYQVFEYGEQKTDPYKCLVYKIIGRCELNKKTVKVIKNHEDYLWLQLILVREVTDTEGYPYERYRLEDLKKLVSVNVDQSTDMWAHLKTLLLTLQFEKAIDYIYSEQNSLLESTHFAIALAYHGLLKIPSEIQADTDRKMLLTNQDGSHLFNFSRLIYQYIQTYIPDKPIEIFQYLYLLSLYSTKRGYRNDDMVSLAKSYACKLIAKHQNCKEFIDVIYVQKESSIMKNNRMLLNLSTGMEYSEQILYPVAETLLQAGRCKEAILVYKLSFDSNKLYEVLAKELSAALQHSQSAKLFDPVLFKNTKQEMIDFAMEAIQDYENQQHLKSLVNGQKVYTVHTLMRLLQFRMRYEEGQLHPAITIIQNLDVIPFIDCFDVVQQKADVFEQLDETIRKNLPEVLLNTTDILHKLWESYVTASTNMAMMDGTVENIEKSVRAVLTFVGLIQFSIPADILVKLNRIDIAMGQRRGFIERQQ</sequence>
<dbReference type="OrthoDB" id="1918363at2759"/>
<dbReference type="Proteomes" id="UP000253551">
    <property type="component" value="Unassembled WGS sequence"/>
</dbReference>
<dbReference type="STRING" id="4846.A0A367K9F8"/>
<protein>
    <recommendedName>
        <fullName evidence="4">Nuclear pore protein</fullName>
    </recommendedName>
</protein>
<keyword evidence="4" id="KW-0509">mRNA transport</keyword>
<accession>A0A367K9F8</accession>
<dbReference type="GO" id="GO:0006606">
    <property type="term" value="P:protein import into nucleus"/>
    <property type="evidence" value="ECO:0007669"/>
    <property type="project" value="TreeGrafter"/>
</dbReference>
<comment type="subcellular location">
    <subcellularLocation>
        <location evidence="1">Nucleus envelope</location>
    </subcellularLocation>
    <subcellularLocation>
        <location evidence="4">Nucleus</location>
        <location evidence="4">Nuclear pore complex</location>
    </subcellularLocation>
</comment>
<evidence type="ECO:0000313" key="6">
    <source>
        <dbReference type="Proteomes" id="UP000253551"/>
    </source>
</evidence>
<evidence type="ECO:0000256" key="1">
    <source>
        <dbReference type="ARBA" id="ARBA00004259"/>
    </source>
</evidence>
<dbReference type="InterPro" id="IPR007231">
    <property type="entry name" value="Nucleoporin_int_Nup93/Nic96"/>
</dbReference>
<evidence type="ECO:0000256" key="3">
    <source>
        <dbReference type="ARBA" id="ARBA00023242"/>
    </source>
</evidence>
<keyword evidence="4" id="KW-0472">Membrane</keyword>
<reference evidence="5 6" key="1">
    <citation type="journal article" date="2018" name="G3 (Bethesda)">
        <title>Phylogenetic and Phylogenomic Definition of Rhizopus Species.</title>
        <authorList>
            <person name="Gryganskyi A.P."/>
            <person name="Golan J."/>
            <person name="Dolatabadi S."/>
            <person name="Mondo S."/>
            <person name="Robb S."/>
            <person name="Idnurm A."/>
            <person name="Muszewska A."/>
            <person name="Steczkiewicz K."/>
            <person name="Masonjones S."/>
            <person name="Liao H.L."/>
            <person name="Gajdeczka M.T."/>
            <person name="Anike F."/>
            <person name="Vuek A."/>
            <person name="Anishchenko I.M."/>
            <person name="Voigt K."/>
            <person name="de Hoog G.S."/>
            <person name="Smith M.E."/>
            <person name="Heitman J."/>
            <person name="Vilgalys R."/>
            <person name="Stajich J.E."/>
        </authorList>
    </citation>
    <scope>NUCLEOTIDE SEQUENCE [LARGE SCALE GENOMIC DNA]</scope>
    <source>
        <strain evidence="5 6">LSU 92-RS-03</strain>
    </source>
</reference>
<name>A0A367K9F8_RHIST</name>
<dbReference type="GO" id="GO:0017056">
    <property type="term" value="F:structural constituent of nuclear pore"/>
    <property type="evidence" value="ECO:0007669"/>
    <property type="project" value="InterPro"/>
</dbReference>
<keyword evidence="4" id="KW-0653">Protein transport</keyword>
<keyword evidence="4" id="KW-0906">Nuclear pore complex</keyword>
<dbReference type="PANTHER" id="PTHR11225">
    <property type="entry name" value="NUCLEAR PORE COMPLEX PROTEIN NUP93 NUCLEOPORIN NUP93 DEAD EYE PROTEIN"/>
    <property type="match status" value="1"/>
</dbReference>
<comment type="similarity">
    <text evidence="2 4">Belongs to the nucleoporin interacting component (NIC) family.</text>
</comment>
<keyword evidence="6" id="KW-1185">Reference proteome</keyword>
<organism evidence="5 6">
    <name type="scientific">Rhizopus stolonifer</name>
    <name type="common">Rhizopus nigricans</name>
    <dbReference type="NCBI Taxonomy" id="4846"/>
    <lineage>
        <taxon>Eukaryota</taxon>
        <taxon>Fungi</taxon>
        <taxon>Fungi incertae sedis</taxon>
        <taxon>Mucoromycota</taxon>
        <taxon>Mucoromycotina</taxon>
        <taxon>Mucoromycetes</taxon>
        <taxon>Mucorales</taxon>
        <taxon>Mucorineae</taxon>
        <taxon>Rhizopodaceae</taxon>
        <taxon>Rhizopus</taxon>
    </lineage>
</organism>
<dbReference type="GO" id="GO:0005643">
    <property type="term" value="C:nuclear pore"/>
    <property type="evidence" value="ECO:0007669"/>
    <property type="project" value="UniProtKB-SubCell"/>
</dbReference>
<evidence type="ECO:0000256" key="2">
    <source>
        <dbReference type="ARBA" id="ARBA00010186"/>
    </source>
</evidence>
<gene>
    <name evidence="5" type="ORF">CU098_002316</name>
</gene>
<keyword evidence="4" id="KW-0813">Transport</keyword>
<dbReference type="PANTHER" id="PTHR11225:SF4">
    <property type="entry name" value="NUCLEAR PORE COMPLEX PROTEIN NUP93"/>
    <property type="match status" value="1"/>
</dbReference>
<dbReference type="AlphaFoldDB" id="A0A367K9F8"/>